<accession>A0A0E9QZ89</accession>
<sequence length="20" mass="2302">MEEGYDAINNMGIYVIEQVL</sequence>
<reference evidence="1" key="2">
    <citation type="journal article" date="2015" name="Fish Shellfish Immunol.">
        <title>Early steps in the European eel (Anguilla anguilla)-Vibrio vulnificus interaction in the gills: Role of the RtxA13 toxin.</title>
        <authorList>
            <person name="Callol A."/>
            <person name="Pajuelo D."/>
            <person name="Ebbesson L."/>
            <person name="Teles M."/>
            <person name="MacKenzie S."/>
            <person name="Amaro C."/>
        </authorList>
    </citation>
    <scope>NUCLEOTIDE SEQUENCE</scope>
</reference>
<evidence type="ECO:0000313" key="1">
    <source>
        <dbReference type="EMBL" id="JAH22184.1"/>
    </source>
</evidence>
<name>A0A0E9QZ89_ANGAN</name>
<organism evidence="1">
    <name type="scientific">Anguilla anguilla</name>
    <name type="common">European freshwater eel</name>
    <name type="synonym">Muraena anguilla</name>
    <dbReference type="NCBI Taxonomy" id="7936"/>
    <lineage>
        <taxon>Eukaryota</taxon>
        <taxon>Metazoa</taxon>
        <taxon>Chordata</taxon>
        <taxon>Craniata</taxon>
        <taxon>Vertebrata</taxon>
        <taxon>Euteleostomi</taxon>
        <taxon>Actinopterygii</taxon>
        <taxon>Neopterygii</taxon>
        <taxon>Teleostei</taxon>
        <taxon>Anguilliformes</taxon>
        <taxon>Anguillidae</taxon>
        <taxon>Anguilla</taxon>
    </lineage>
</organism>
<dbReference type="AlphaFoldDB" id="A0A0E9QZ89"/>
<reference evidence="1" key="1">
    <citation type="submission" date="2014-11" db="EMBL/GenBank/DDBJ databases">
        <authorList>
            <person name="Amaro Gonzalez C."/>
        </authorList>
    </citation>
    <scope>NUCLEOTIDE SEQUENCE</scope>
</reference>
<dbReference type="EMBL" id="GBXM01086393">
    <property type="protein sequence ID" value="JAH22184.1"/>
    <property type="molecule type" value="Transcribed_RNA"/>
</dbReference>
<proteinExistence type="predicted"/>
<protein>
    <submittedName>
        <fullName evidence="1">Uncharacterized protein</fullName>
    </submittedName>
</protein>